<comment type="similarity">
    <text evidence="2">Belongs to the ISY1 family.</text>
</comment>
<gene>
    <name evidence="5" type="ORF">IMG5_012200</name>
</gene>
<evidence type="ECO:0000256" key="1">
    <source>
        <dbReference type="ARBA" id="ARBA00004123"/>
    </source>
</evidence>
<keyword evidence="5" id="KW-0808">Transferase</keyword>
<dbReference type="InParanoid" id="G0QK32"/>
<dbReference type="InterPro" id="IPR009360">
    <property type="entry name" value="Isy1"/>
</dbReference>
<dbReference type="EMBL" id="GL983123">
    <property type="protein sequence ID" value="EGR34423.1"/>
    <property type="molecule type" value="Genomic_DNA"/>
</dbReference>
<dbReference type="Proteomes" id="UP000008983">
    <property type="component" value="Unassembled WGS sequence"/>
</dbReference>
<accession>G0QK32</accession>
<evidence type="ECO:0000256" key="2">
    <source>
        <dbReference type="ARBA" id="ARBA00007002"/>
    </source>
</evidence>
<dbReference type="FunCoup" id="G0QK32">
    <property type="interactions" value="426"/>
</dbReference>
<dbReference type="InterPro" id="IPR029012">
    <property type="entry name" value="Helix_hairpin_bin_sf"/>
</dbReference>
<name>G0QK32_ICHMU</name>
<dbReference type="GO" id="GO:0005634">
    <property type="term" value="C:nucleus"/>
    <property type="evidence" value="ECO:0007669"/>
    <property type="project" value="UniProtKB-SubCell"/>
</dbReference>
<proteinExistence type="inferred from homology"/>
<keyword evidence="3" id="KW-0539">Nucleus</keyword>
<dbReference type="SUPFAM" id="SSF140102">
    <property type="entry name" value="ISY1 domain-like"/>
    <property type="match status" value="1"/>
</dbReference>
<keyword evidence="5" id="KW-0548">Nucleotidyltransferase</keyword>
<dbReference type="FunFam" id="1.10.287.660:FF:000001">
    <property type="entry name" value="pre-mRNA-splicing factor ISY1 homolog"/>
    <property type="match status" value="1"/>
</dbReference>
<dbReference type="AlphaFoldDB" id="G0QK32"/>
<dbReference type="Pfam" id="PF06246">
    <property type="entry name" value="Isy1"/>
    <property type="match status" value="1"/>
</dbReference>
<dbReference type="eggNOG" id="KOG3068">
    <property type="taxonomic scope" value="Eukaryota"/>
</dbReference>
<keyword evidence="6" id="KW-1185">Reference proteome</keyword>
<evidence type="ECO:0000256" key="4">
    <source>
        <dbReference type="SAM" id="MobiDB-lite"/>
    </source>
</evidence>
<evidence type="ECO:0000313" key="6">
    <source>
        <dbReference type="Proteomes" id="UP000008983"/>
    </source>
</evidence>
<dbReference type="Gene3D" id="1.10.287.660">
    <property type="entry name" value="Helix hairpin bin"/>
    <property type="match status" value="1"/>
</dbReference>
<sequence length="308" mass="36852">MARNEEKAQAMLNRWWNMRKNLNRTPAKERPTTHHKIMQIPRINDCEKFRNAILKEINKKVCIIQNAGLGEHKIRELNDEINKLIKEKSSFEERIKELGGPDYKQQIKRMFEDDGDVLPGHGDYHYFGAAKDLPGVRELFQKKKPEPPKRSLIDIYRGLNMEDYYGVKENENQELLKSEQIVEERLKKEEIQNWINQNQDFILNYCKSNNPDIEEILQLIEIQANDDSDDENYNKTEQEQQNQQNKIKKKIEDMTEEEKYVEQKKQELLKKYLYANNDDDEQKQIKQNCVEDEDQHLVKELIEMNKIQ</sequence>
<dbReference type="InterPro" id="IPR037200">
    <property type="entry name" value="Isy1_sf"/>
</dbReference>
<comment type="subcellular location">
    <subcellularLocation>
        <location evidence="1">Nucleus</location>
    </subcellularLocation>
</comment>
<dbReference type="GO" id="GO:0000350">
    <property type="term" value="P:generation of catalytic spliceosome for second transesterification step"/>
    <property type="evidence" value="ECO:0007669"/>
    <property type="project" value="InterPro"/>
</dbReference>
<dbReference type="EC" id="2.7.7.49" evidence="5"/>
<dbReference type="OrthoDB" id="1739576at2759"/>
<protein>
    <submittedName>
        <fullName evidence="5">Isy1-like splicing family protein, putative</fullName>
        <ecNumber evidence="5">2.7.7.49</ecNumber>
    </submittedName>
</protein>
<evidence type="ECO:0000313" key="5">
    <source>
        <dbReference type="EMBL" id="EGR34423.1"/>
    </source>
</evidence>
<dbReference type="RefSeq" id="XP_004039727.1">
    <property type="nucleotide sequence ID" value="XM_004039679.1"/>
</dbReference>
<evidence type="ECO:0000256" key="3">
    <source>
        <dbReference type="ARBA" id="ARBA00023242"/>
    </source>
</evidence>
<feature type="region of interest" description="Disordered" evidence="4">
    <location>
        <begin position="228"/>
        <end position="248"/>
    </location>
</feature>
<dbReference type="OMA" id="YHWERRI"/>
<dbReference type="GeneID" id="14910617"/>
<dbReference type="GO" id="GO:0003964">
    <property type="term" value="F:RNA-directed DNA polymerase activity"/>
    <property type="evidence" value="ECO:0007669"/>
    <property type="project" value="UniProtKB-EC"/>
</dbReference>
<organism evidence="5 6">
    <name type="scientific">Ichthyophthirius multifiliis</name>
    <name type="common">White spot disease agent</name>
    <name type="synonym">Ich</name>
    <dbReference type="NCBI Taxonomy" id="5932"/>
    <lineage>
        <taxon>Eukaryota</taxon>
        <taxon>Sar</taxon>
        <taxon>Alveolata</taxon>
        <taxon>Ciliophora</taxon>
        <taxon>Intramacronucleata</taxon>
        <taxon>Oligohymenophorea</taxon>
        <taxon>Hymenostomatida</taxon>
        <taxon>Ophryoglenina</taxon>
        <taxon>Ichthyophthirius</taxon>
    </lineage>
</organism>
<reference evidence="5 6" key="1">
    <citation type="submission" date="2011-07" db="EMBL/GenBank/DDBJ databases">
        <authorList>
            <person name="Coyne R."/>
            <person name="Brami D."/>
            <person name="Johnson J."/>
            <person name="Hostetler J."/>
            <person name="Hannick L."/>
            <person name="Clark T."/>
            <person name="Cassidy-Hanley D."/>
            <person name="Inman J."/>
        </authorList>
    </citation>
    <scope>NUCLEOTIDE SEQUENCE [LARGE SCALE GENOMIC DNA]</scope>
    <source>
        <strain evidence="5 6">G5</strain>
    </source>
</reference>
<dbReference type="PANTHER" id="PTHR13021">
    <property type="entry name" value="PRE-MRNA-SPLICING FACTOR ISY1"/>
    <property type="match status" value="1"/>
</dbReference>
<dbReference type="STRING" id="857967.G0QK32"/>